<dbReference type="RefSeq" id="XP_066920431.1">
    <property type="nucleotide sequence ID" value="XM_067064330.1"/>
</dbReference>
<evidence type="ECO:0000313" key="3">
    <source>
        <dbReference type="EnsemblMetazoa" id="CLYHEMP003346.1"/>
    </source>
</evidence>
<dbReference type="SUPFAM" id="SSF57997">
    <property type="entry name" value="Tropomyosin"/>
    <property type="match status" value="1"/>
</dbReference>
<dbReference type="AlphaFoldDB" id="A0A7M5UNR0"/>
<protein>
    <submittedName>
        <fullName evidence="3">Uncharacterized protein</fullName>
    </submittedName>
</protein>
<evidence type="ECO:0000313" key="4">
    <source>
        <dbReference type="Proteomes" id="UP000594262"/>
    </source>
</evidence>
<name>A0A7M5UNR0_9CNID</name>
<feature type="coiled-coil region" evidence="2">
    <location>
        <begin position="45"/>
        <end position="114"/>
    </location>
</feature>
<feature type="coiled-coil region" evidence="2">
    <location>
        <begin position="156"/>
        <end position="197"/>
    </location>
</feature>
<dbReference type="OrthoDB" id="6021878at2759"/>
<feature type="coiled-coil region" evidence="2">
    <location>
        <begin position="233"/>
        <end position="270"/>
    </location>
</feature>
<evidence type="ECO:0000256" key="1">
    <source>
        <dbReference type="ARBA" id="ARBA00023054"/>
    </source>
</evidence>
<dbReference type="Pfam" id="PF00261">
    <property type="entry name" value="Tropomyosin"/>
    <property type="match status" value="1"/>
</dbReference>
<reference evidence="3" key="1">
    <citation type="submission" date="2021-01" db="UniProtKB">
        <authorList>
            <consortium name="EnsemblMetazoa"/>
        </authorList>
    </citation>
    <scope>IDENTIFICATION</scope>
</reference>
<dbReference type="GeneID" id="136807721"/>
<proteinExistence type="predicted"/>
<keyword evidence="4" id="KW-1185">Reference proteome</keyword>
<dbReference type="EnsemblMetazoa" id="CLYHEMT003346.1">
    <property type="protein sequence ID" value="CLYHEMP003346.1"/>
    <property type="gene ID" value="CLYHEMG003346"/>
</dbReference>
<evidence type="ECO:0000256" key="2">
    <source>
        <dbReference type="SAM" id="Coils"/>
    </source>
</evidence>
<dbReference type="Proteomes" id="UP000594262">
    <property type="component" value="Unplaced"/>
</dbReference>
<dbReference type="InterPro" id="IPR000533">
    <property type="entry name" value="Tropomyosin"/>
</dbReference>
<keyword evidence="1 2" id="KW-0175">Coiled coil</keyword>
<organism evidence="3 4">
    <name type="scientific">Clytia hemisphaerica</name>
    <dbReference type="NCBI Taxonomy" id="252671"/>
    <lineage>
        <taxon>Eukaryota</taxon>
        <taxon>Metazoa</taxon>
        <taxon>Cnidaria</taxon>
        <taxon>Hydrozoa</taxon>
        <taxon>Hydroidolina</taxon>
        <taxon>Leptothecata</taxon>
        <taxon>Obeliida</taxon>
        <taxon>Clytiidae</taxon>
        <taxon>Clytia</taxon>
    </lineage>
</organism>
<accession>A0A7M5UNR0</accession>
<sequence length="287" mass="33986">MRPLVIFPQQKQPAQAQLYNVDEGDRIHSKMATSDKLEASLGQGIKGLKESMKNMNQKAKDTNERAERMEKELAVAKQAHIKAYGRLQALKERKIDVEERIERNNDKIKDITKRVNEKEKFVEESKKFAKSLKVIVPEEHEVMEMEERLRVQKEIYSQHYEKYNRMKNRKVELEQEFEHAELKAHEACRRMEALNTELEYSQTEEARREEACRAAIDGAFNYEKKCLDLQNGLDHIMQRKEEATKRINKLEKETRKAENATETLTFERKRMEATIREILLSFRNKQS</sequence>